<dbReference type="eggNOG" id="ENOG502THSW">
    <property type="taxonomic scope" value="Eukaryota"/>
</dbReference>
<dbReference type="InterPro" id="IPR019424">
    <property type="entry name" value="7TM_GPCR_Srsx"/>
</dbReference>
<keyword evidence="2" id="KW-1185">Reference proteome</keyword>
<evidence type="ECO:0000313" key="2">
    <source>
        <dbReference type="Proteomes" id="UP000095282"/>
    </source>
</evidence>
<protein>
    <submittedName>
        <fullName evidence="3">G_PROTEIN_RECEP_F1_2 domain-containing protein</fullName>
    </submittedName>
</protein>
<keyword evidence="1" id="KW-1133">Transmembrane helix</keyword>
<accession>A0A1I7SXM2</accession>
<dbReference type="Pfam" id="PF10320">
    <property type="entry name" value="7TM_GPCR_Srsx"/>
    <property type="match status" value="1"/>
</dbReference>
<organism evidence="2 3">
    <name type="scientific">Caenorhabditis tropicalis</name>
    <dbReference type="NCBI Taxonomy" id="1561998"/>
    <lineage>
        <taxon>Eukaryota</taxon>
        <taxon>Metazoa</taxon>
        <taxon>Ecdysozoa</taxon>
        <taxon>Nematoda</taxon>
        <taxon>Chromadorea</taxon>
        <taxon>Rhabditida</taxon>
        <taxon>Rhabditina</taxon>
        <taxon>Rhabditomorpha</taxon>
        <taxon>Rhabditoidea</taxon>
        <taxon>Rhabditidae</taxon>
        <taxon>Peloderinae</taxon>
        <taxon>Caenorhabditis</taxon>
    </lineage>
</organism>
<dbReference type="WBParaSite" id="Csp11.Scaffold17.g73.t1">
    <property type="protein sequence ID" value="Csp11.Scaffold17.g73.t1"/>
    <property type="gene ID" value="Csp11.Scaffold17.g73"/>
</dbReference>
<dbReference type="Proteomes" id="UP000095282">
    <property type="component" value="Unplaced"/>
</dbReference>
<dbReference type="STRING" id="1561998.A0A1I7SXM2"/>
<evidence type="ECO:0000256" key="1">
    <source>
        <dbReference type="SAM" id="Phobius"/>
    </source>
</evidence>
<feature type="transmembrane region" description="Helical" evidence="1">
    <location>
        <begin position="6"/>
        <end position="32"/>
    </location>
</feature>
<reference evidence="3" key="1">
    <citation type="submission" date="2016-11" db="UniProtKB">
        <authorList>
            <consortium name="WormBaseParasite"/>
        </authorList>
    </citation>
    <scope>IDENTIFICATION</scope>
</reference>
<keyword evidence="1" id="KW-0472">Membrane</keyword>
<sequence>MYRWNQIFIACHKSFFICFGLFGNIHLIFIILSTPTFRSKSSYLQCIQSAAHIMCITNSFIDVYLMITDTEILRETCFHMILPNIFVIVSK</sequence>
<evidence type="ECO:0000313" key="3">
    <source>
        <dbReference type="WBParaSite" id="Csp11.Scaffold17.g73.t1"/>
    </source>
</evidence>
<keyword evidence="1" id="KW-0812">Transmembrane</keyword>
<name>A0A1I7SXM2_9PELO</name>
<proteinExistence type="predicted"/>
<dbReference type="AlphaFoldDB" id="A0A1I7SXM2"/>